<dbReference type="GO" id="GO:0005524">
    <property type="term" value="F:ATP binding"/>
    <property type="evidence" value="ECO:0007669"/>
    <property type="project" value="UniProtKB-UniRule"/>
</dbReference>
<reference evidence="3 4" key="1">
    <citation type="submission" date="2016-10" db="EMBL/GenBank/DDBJ databases">
        <authorList>
            <person name="de Groot N.N."/>
        </authorList>
    </citation>
    <scope>NUCLEOTIDE SEQUENCE [LARGE SCALE GENOMIC DNA]</scope>
    <source>
        <strain evidence="4">L7-484,KACC 16230,DSM 25025</strain>
    </source>
</reference>
<evidence type="ECO:0000256" key="2">
    <source>
        <dbReference type="HAMAP-Rule" id="MF_01270"/>
    </source>
</evidence>
<dbReference type="EC" id="2.7.1.170" evidence="2"/>
<dbReference type="AlphaFoldDB" id="A0A1H0CLM2"/>
<dbReference type="PANTHER" id="PTHR30605:SF0">
    <property type="entry name" value="ANHYDRO-N-ACETYLMURAMIC ACID KINASE"/>
    <property type="match status" value="1"/>
</dbReference>
<evidence type="ECO:0000256" key="1">
    <source>
        <dbReference type="ARBA" id="ARBA00023277"/>
    </source>
</evidence>
<dbReference type="GO" id="GO:0016773">
    <property type="term" value="F:phosphotransferase activity, alcohol group as acceptor"/>
    <property type="evidence" value="ECO:0007669"/>
    <property type="project" value="UniProtKB-UniRule"/>
</dbReference>
<dbReference type="OrthoDB" id="9763949at2"/>
<keyword evidence="4" id="KW-1185">Reference proteome</keyword>
<proteinExistence type="inferred from homology"/>
<dbReference type="EMBL" id="FNIT01000001">
    <property type="protein sequence ID" value="SDN58780.1"/>
    <property type="molecule type" value="Genomic_DNA"/>
</dbReference>
<dbReference type="HAMAP" id="MF_01270">
    <property type="entry name" value="AnhMurNAc_kinase"/>
    <property type="match status" value="1"/>
</dbReference>
<evidence type="ECO:0000313" key="4">
    <source>
        <dbReference type="Proteomes" id="UP000198793"/>
    </source>
</evidence>
<dbReference type="InterPro" id="IPR043129">
    <property type="entry name" value="ATPase_NBD"/>
</dbReference>
<keyword evidence="1 2" id="KW-0119">Carbohydrate metabolism</keyword>
<dbReference type="RefSeq" id="WP_090667995.1">
    <property type="nucleotide sequence ID" value="NZ_FNIT01000001.1"/>
</dbReference>
<dbReference type="GO" id="GO:0016301">
    <property type="term" value="F:kinase activity"/>
    <property type="evidence" value="ECO:0007669"/>
    <property type="project" value="UniProtKB-KW"/>
</dbReference>
<keyword evidence="2" id="KW-0067">ATP-binding</keyword>
<evidence type="ECO:0000313" key="3">
    <source>
        <dbReference type="EMBL" id="SDN58780.1"/>
    </source>
</evidence>
<dbReference type="SUPFAM" id="SSF53067">
    <property type="entry name" value="Actin-like ATPase domain"/>
    <property type="match status" value="1"/>
</dbReference>
<gene>
    <name evidence="2" type="primary">anmK</name>
    <name evidence="3" type="ORF">SAMN05192530_101367</name>
</gene>
<sequence>MDAIWTLGLMTGTVLDGEIDIALLRSDGERIAEFGPARLASYPRDLRPLLRETFEAAARWNFEGPEPTIFAEAERALTLGQAEAVARFLAEEGVDRSAVAAVGFHGQTVLHRRREPARLGATRQLGDGALMARELGIPVVFDFRSADVAAGGQGAPLAPVYHAALLRHAGAGPDTAILNLGGVGNITWADESGGLHAFDTGPANAPLNDWVRAHTGEEMDWDGRLGAVGRVDEERLAGLLDHPYLAAPYPKSLDRNDFTSRMADGLSLEDGAALLTAFTAASVARGLERLPGRPRRLALSGGGRRNPTLSRMIAERCGVEVVDADRLGLRGDAVEAECFAFLAARVLRGLPLGFPGTTGVPVPTPGGRIARPD</sequence>
<dbReference type="GO" id="GO:0009254">
    <property type="term" value="P:peptidoglycan turnover"/>
    <property type="evidence" value="ECO:0007669"/>
    <property type="project" value="UniProtKB-UniRule"/>
</dbReference>
<comment type="pathway">
    <text evidence="2">Amino-sugar metabolism; 1,6-anhydro-N-acetylmuramate degradation.</text>
</comment>
<accession>A0A1H0CLM2</accession>
<dbReference type="GO" id="GO:0097175">
    <property type="term" value="P:1,6-anhydro-N-acetyl-beta-muramic acid catabolic process"/>
    <property type="evidence" value="ECO:0007669"/>
    <property type="project" value="UniProtKB-UniRule"/>
</dbReference>
<keyword evidence="2" id="KW-0547">Nucleotide-binding</keyword>
<comment type="pathway">
    <text evidence="2">Cell wall biogenesis; peptidoglycan recycling.</text>
</comment>
<dbReference type="UniPathway" id="UPA00343"/>
<keyword evidence="2" id="KW-0808">Transferase</keyword>
<dbReference type="STRING" id="1166073.SAMN05192530_101367"/>
<organism evidence="3 4">
    <name type="scientific">Aureimonas jatrophae</name>
    <dbReference type="NCBI Taxonomy" id="1166073"/>
    <lineage>
        <taxon>Bacteria</taxon>
        <taxon>Pseudomonadati</taxon>
        <taxon>Pseudomonadota</taxon>
        <taxon>Alphaproteobacteria</taxon>
        <taxon>Hyphomicrobiales</taxon>
        <taxon>Aurantimonadaceae</taxon>
        <taxon>Aureimonas</taxon>
    </lineage>
</organism>
<dbReference type="Proteomes" id="UP000198793">
    <property type="component" value="Unassembled WGS sequence"/>
</dbReference>
<dbReference type="Pfam" id="PF03702">
    <property type="entry name" value="AnmK"/>
    <property type="match status" value="1"/>
</dbReference>
<comment type="similarity">
    <text evidence="2">Belongs to the anhydro-N-acetylmuramic acid kinase family.</text>
</comment>
<dbReference type="Gene3D" id="3.30.420.40">
    <property type="match status" value="2"/>
</dbReference>
<dbReference type="PANTHER" id="PTHR30605">
    <property type="entry name" value="ANHYDRO-N-ACETYLMURAMIC ACID KINASE"/>
    <property type="match status" value="1"/>
</dbReference>
<dbReference type="GO" id="GO:0006040">
    <property type="term" value="P:amino sugar metabolic process"/>
    <property type="evidence" value="ECO:0007669"/>
    <property type="project" value="InterPro"/>
</dbReference>
<comment type="catalytic activity">
    <reaction evidence="2">
        <text>1,6-anhydro-N-acetyl-beta-muramate + ATP + H2O = N-acetyl-D-muramate 6-phosphate + ADP + H(+)</text>
        <dbReference type="Rhea" id="RHEA:24952"/>
        <dbReference type="ChEBI" id="CHEBI:15377"/>
        <dbReference type="ChEBI" id="CHEBI:15378"/>
        <dbReference type="ChEBI" id="CHEBI:30616"/>
        <dbReference type="ChEBI" id="CHEBI:58690"/>
        <dbReference type="ChEBI" id="CHEBI:58722"/>
        <dbReference type="ChEBI" id="CHEBI:456216"/>
        <dbReference type="EC" id="2.7.1.170"/>
    </reaction>
</comment>
<comment type="caution">
    <text evidence="2">Lacks conserved residue(s) required for the propagation of feature annotation.</text>
</comment>
<dbReference type="UniPathway" id="UPA00544"/>
<protein>
    <recommendedName>
        <fullName evidence="2">Anhydro-N-acetylmuramic acid kinase</fullName>
        <ecNumber evidence="2">2.7.1.170</ecNumber>
    </recommendedName>
    <alternativeName>
        <fullName evidence="2">AnhMurNAc kinase</fullName>
    </alternativeName>
</protein>
<dbReference type="InterPro" id="IPR005338">
    <property type="entry name" value="Anhydro_N_Ac-Mur_kinase"/>
</dbReference>
<name>A0A1H0CLM2_9HYPH</name>
<keyword evidence="2 3" id="KW-0418">Kinase</keyword>
<comment type="function">
    <text evidence="2">Catalyzes the specific phosphorylation of 1,6-anhydro-N-acetylmuramic acid (anhMurNAc) with the simultaneous cleavage of the 1,6-anhydro ring, generating MurNAc-6-P. Is required for the utilization of anhMurNAc either imported from the medium or derived from its own cell wall murein, and thus plays a role in cell wall recycling.</text>
</comment>
<dbReference type="NCBIfam" id="NF007141">
    <property type="entry name" value="PRK09585.1-5"/>
    <property type="match status" value="1"/>
</dbReference>